<name>A0A6J8CKU3_MYTCO</name>
<sequence>MTTFLIKHKASGKFLHPKGGSSNPANNTNLVLHSDIHERMYFQFDVVDERWGYIKHAASGKIVHSFGGKADPPNETNLVLHQDRHDRALFAMDFFNDNIRHKAGKYIHPKGGSTNPPNDNLTVIHGDKHEAMEFIFVSPKNKDKRVLVYA</sequence>
<keyword evidence="2" id="KW-1185">Reference proteome</keyword>
<organism evidence="1 2">
    <name type="scientific">Mytilus coruscus</name>
    <name type="common">Sea mussel</name>
    <dbReference type="NCBI Taxonomy" id="42192"/>
    <lineage>
        <taxon>Eukaryota</taxon>
        <taxon>Metazoa</taxon>
        <taxon>Spiralia</taxon>
        <taxon>Lophotrochozoa</taxon>
        <taxon>Mollusca</taxon>
        <taxon>Bivalvia</taxon>
        <taxon>Autobranchia</taxon>
        <taxon>Pteriomorphia</taxon>
        <taxon>Mytilida</taxon>
        <taxon>Mytiloidea</taxon>
        <taxon>Mytilidae</taxon>
        <taxon>Mytilinae</taxon>
        <taxon>Mytilus</taxon>
    </lineage>
</organism>
<gene>
    <name evidence="1" type="ORF">MCOR_30537</name>
</gene>
<reference evidence="1 2" key="1">
    <citation type="submission" date="2020-06" db="EMBL/GenBank/DDBJ databases">
        <authorList>
            <person name="Li R."/>
            <person name="Bekaert M."/>
        </authorList>
    </citation>
    <scope>NUCLEOTIDE SEQUENCE [LARGE SCALE GENOMIC DNA]</scope>
    <source>
        <strain evidence="2">wild</strain>
    </source>
</reference>
<dbReference type="OrthoDB" id="6055087at2759"/>
<evidence type="ECO:0000313" key="2">
    <source>
        <dbReference type="Proteomes" id="UP000507470"/>
    </source>
</evidence>
<dbReference type="Gene3D" id="2.80.10.50">
    <property type="match status" value="1"/>
</dbReference>
<dbReference type="EMBL" id="CACVKT020005596">
    <property type="protein sequence ID" value="CAC5395919.1"/>
    <property type="molecule type" value="Genomic_DNA"/>
</dbReference>
<proteinExistence type="predicted"/>
<evidence type="ECO:0000313" key="1">
    <source>
        <dbReference type="EMBL" id="CAC5395919.1"/>
    </source>
</evidence>
<dbReference type="Proteomes" id="UP000507470">
    <property type="component" value="Unassembled WGS sequence"/>
</dbReference>
<dbReference type="SMR" id="A0A6J8CKU3"/>
<accession>A0A6J8CKU3</accession>
<dbReference type="CDD" id="cd23417">
    <property type="entry name" value="beta-trefoil_Ricin_MytiLec-like"/>
    <property type="match status" value="1"/>
</dbReference>
<dbReference type="AlphaFoldDB" id="A0A6J8CKU3"/>
<protein>
    <submittedName>
        <fullName evidence="1">Lectin</fullName>
    </submittedName>
</protein>